<accession>M7TZF2</accession>
<dbReference type="GO" id="GO:0005743">
    <property type="term" value="C:mitochondrial inner membrane"/>
    <property type="evidence" value="ECO:0007669"/>
    <property type="project" value="TreeGrafter"/>
</dbReference>
<evidence type="ECO:0000256" key="4">
    <source>
        <dbReference type="ARBA" id="ARBA00022475"/>
    </source>
</evidence>
<dbReference type="HOGENOM" id="CLU_000604_17_8_1"/>
<evidence type="ECO:0000256" key="9">
    <source>
        <dbReference type="ARBA" id="ARBA00023136"/>
    </source>
</evidence>
<evidence type="ECO:0000256" key="10">
    <source>
        <dbReference type="SAM" id="MobiDB-lite"/>
    </source>
</evidence>
<dbReference type="GO" id="GO:0005524">
    <property type="term" value="F:ATP binding"/>
    <property type="evidence" value="ECO:0007669"/>
    <property type="project" value="UniProtKB-KW"/>
</dbReference>
<evidence type="ECO:0000259" key="13">
    <source>
        <dbReference type="PROSITE" id="PS50929"/>
    </source>
</evidence>
<dbReference type="Gene3D" id="1.20.1560.10">
    <property type="entry name" value="ABC transporter type 1, transmembrane domain"/>
    <property type="match status" value="3"/>
</dbReference>
<evidence type="ECO:0000256" key="11">
    <source>
        <dbReference type="SAM" id="Phobius"/>
    </source>
</evidence>
<keyword evidence="7" id="KW-0067">ATP-binding</keyword>
<feature type="transmembrane region" description="Helical" evidence="11">
    <location>
        <begin position="49"/>
        <end position="73"/>
    </location>
</feature>
<evidence type="ECO:0000256" key="3">
    <source>
        <dbReference type="ARBA" id="ARBA00022448"/>
    </source>
</evidence>
<dbReference type="InterPro" id="IPR003439">
    <property type="entry name" value="ABC_transporter-like_ATP-bd"/>
</dbReference>
<dbReference type="InterPro" id="IPR011527">
    <property type="entry name" value="ABC1_TM_dom"/>
</dbReference>
<gene>
    <name evidence="14" type="ORF">UCREL1_901</name>
</gene>
<keyword evidence="8 11" id="KW-1133">Transmembrane helix</keyword>
<feature type="transmembrane region" description="Helical" evidence="11">
    <location>
        <begin position="701"/>
        <end position="720"/>
    </location>
</feature>
<dbReference type="OMA" id="WALNYWY"/>
<feature type="domain" description="ABC transmembrane type-1" evidence="13">
    <location>
        <begin position="102"/>
        <end position="286"/>
    </location>
</feature>
<evidence type="ECO:0000259" key="12">
    <source>
        <dbReference type="PROSITE" id="PS50893"/>
    </source>
</evidence>
<dbReference type="Proteomes" id="UP000012174">
    <property type="component" value="Unassembled WGS sequence"/>
</dbReference>
<evidence type="ECO:0000256" key="7">
    <source>
        <dbReference type="ARBA" id="ARBA00022840"/>
    </source>
</evidence>
<dbReference type="GO" id="GO:0015421">
    <property type="term" value="F:ABC-type oligopeptide transporter activity"/>
    <property type="evidence" value="ECO:0007669"/>
    <property type="project" value="TreeGrafter"/>
</dbReference>
<dbReference type="InterPro" id="IPR017871">
    <property type="entry name" value="ABC_transporter-like_CS"/>
</dbReference>
<feature type="transmembrane region" description="Helical" evidence="11">
    <location>
        <begin position="883"/>
        <end position="907"/>
    </location>
</feature>
<keyword evidence="9 11" id="KW-0472">Membrane</keyword>
<comment type="similarity">
    <text evidence="2">Belongs to the ABC transporter superfamily. ABCB family. Multidrug resistance exporter (TC 3.A.1.201) subfamily.</text>
</comment>
<dbReference type="eggNOG" id="KOG0055">
    <property type="taxonomic scope" value="Eukaryota"/>
</dbReference>
<dbReference type="EMBL" id="KB705533">
    <property type="protein sequence ID" value="EMR72050.1"/>
    <property type="molecule type" value="Genomic_DNA"/>
</dbReference>
<dbReference type="CDD" id="cd18578">
    <property type="entry name" value="ABC_6TM_Pgp_ABCB1_D2_like"/>
    <property type="match status" value="1"/>
</dbReference>
<feature type="transmembrane region" description="Helical" evidence="11">
    <location>
        <begin position="778"/>
        <end position="800"/>
    </location>
</feature>
<feature type="region of interest" description="Disordered" evidence="10">
    <location>
        <begin position="1078"/>
        <end position="1104"/>
    </location>
</feature>
<dbReference type="FunFam" id="3.40.50.300:FF:000913">
    <property type="entry name" value="ABC multidrug transporter SitT"/>
    <property type="match status" value="1"/>
</dbReference>
<feature type="transmembrane region" description="Helical" evidence="11">
    <location>
        <begin position="252"/>
        <end position="274"/>
    </location>
</feature>
<feature type="transmembrane region" description="Helical" evidence="11">
    <location>
        <begin position="659"/>
        <end position="681"/>
    </location>
</feature>
<keyword evidence="3" id="KW-0813">Transport</keyword>
<dbReference type="AlphaFoldDB" id="M7TZF2"/>
<evidence type="ECO:0000256" key="8">
    <source>
        <dbReference type="ARBA" id="ARBA00022989"/>
    </source>
</evidence>
<evidence type="ECO:0000313" key="15">
    <source>
        <dbReference type="Proteomes" id="UP000012174"/>
    </source>
</evidence>
<feature type="transmembrane region" description="Helical" evidence="11">
    <location>
        <begin position="919"/>
        <end position="943"/>
    </location>
</feature>
<keyword evidence="6" id="KW-0547">Nucleotide-binding</keyword>
<dbReference type="OrthoDB" id="6500128at2759"/>
<dbReference type="PROSITE" id="PS50893">
    <property type="entry name" value="ABC_TRANSPORTER_2"/>
    <property type="match status" value="2"/>
</dbReference>
<dbReference type="InterPro" id="IPR036640">
    <property type="entry name" value="ABC1_TM_sf"/>
</dbReference>
<proteinExistence type="inferred from homology"/>
<organism evidence="14 15">
    <name type="scientific">Eutypa lata (strain UCR-EL1)</name>
    <name type="common">Grapevine dieback disease fungus</name>
    <name type="synonym">Eutypa armeniacae</name>
    <dbReference type="NCBI Taxonomy" id="1287681"/>
    <lineage>
        <taxon>Eukaryota</taxon>
        <taxon>Fungi</taxon>
        <taxon>Dikarya</taxon>
        <taxon>Ascomycota</taxon>
        <taxon>Pezizomycotina</taxon>
        <taxon>Sordariomycetes</taxon>
        <taxon>Xylariomycetidae</taxon>
        <taxon>Xylariales</taxon>
        <taxon>Diatrypaceae</taxon>
        <taxon>Eutypa</taxon>
    </lineage>
</organism>
<evidence type="ECO:0000256" key="6">
    <source>
        <dbReference type="ARBA" id="ARBA00022741"/>
    </source>
</evidence>
<dbReference type="SUPFAM" id="SSF90123">
    <property type="entry name" value="ABC transporter transmembrane region"/>
    <property type="match status" value="2"/>
</dbReference>
<comment type="subcellular location">
    <subcellularLocation>
        <location evidence="1">Cell membrane</location>
        <topology evidence="1">Multi-pass membrane protein</topology>
    </subcellularLocation>
</comment>
<keyword evidence="4" id="KW-1003">Cell membrane</keyword>
<feature type="domain" description="ABC transporter" evidence="12">
    <location>
        <begin position="314"/>
        <end position="579"/>
    </location>
</feature>
<dbReference type="SUPFAM" id="SSF52540">
    <property type="entry name" value="P-loop containing nucleoside triphosphate hydrolases"/>
    <property type="match status" value="2"/>
</dbReference>
<feature type="transmembrane region" description="Helical" evidence="11">
    <location>
        <begin position="806"/>
        <end position="824"/>
    </location>
</feature>
<dbReference type="KEGG" id="ela:UCREL1_901"/>
<dbReference type="InterPro" id="IPR039421">
    <property type="entry name" value="Type_1_exporter"/>
</dbReference>
<dbReference type="SMART" id="SM00382">
    <property type="entry name" value="AAA"/>
    <property type="match status" value="2"/>
</dbReference>
<protein>
    <submittedName>
        <fullName evidence="14">Putative multidrug resistance protein 3 (P glycoprotein 3) protein</fullName>
    </submittedName>
</protein>
<dbReference type="Pfam" id="PF00664">
    <property type="entry name" value="ABC_membrane"/>
    <property type="match status" value="2"/>
</dbReference>
<dbReference type="Pfam" id="PF00005">
    <property type="entry name" value="ABC_tran"/>
    <property type="match status" value="2"/>
</dbReference>
<dbReference type="GO" id="GO:0005886">
    <property type="term" value="C:plasma membrane"/>
    <property type="evidence" value="ECO:0007669"/>
    <property type="project" value="UniProtKB-SubCell"/>
</dbReference>
<dbReference type="PANTHER" id="PTHR43394">
    <property type="entry name" value="ATP-DEPENDENT PERMEASE MDL1, MITOCHONDRIAL"/>
    <property type="match status" value="1"/>
</dbReference>
<dbReference type="GO" id="GO:0090374">
    <property type="term" value="P:oligopeptide export from mitochondrion"/>
    <property type="evidence" value="ECO:0007669"/>
    <property type="project" value="TreeGrafter"/>
</dbReference>
<dbReference type="InterPro" id="IPR003593">
    <property type="entry name" value="AAA+_ATPase"/>
</dbReference>
<dbReference type="Gene3D" id="3.40.50.300">
    <property type="entry name" value="P-loop containing nucleotide triphosphate hydrolases"/>
    <property type="match status" value="3"/>
</dbReference>
<dbReference type="PANTHER" id="PTHR43394:SF27">
    <property type="entry name" value="ATP-DEPENDENT TRANSLOCASE ABCB1-LIKE"/>
    <property type="match status" value="1"/>
</dbReference>
<keyword evidence="15" id="KW-1185">Reference proteome</keyword>
<dbReference type="PROSITE" id="PS00211">
    <property type="entry name" value="ABC_TRANSPORTER_1"/>
    <property type="match status" value="2"/>
</dbReference>
<dbReference type="CDD" id="cd18577">
    <property type="entry name" value="ABC_6TM_Pgp_ABCB1_D1_like"/>
    <property type="match status" value="1"/>
</dbReference>
<evidence type="ECO:0000256" key="2">
    <source>
        <dbReference type="ARBA" id="ARBA00007577"/>
    </source>
</evidence>
<reference evidence="15" key="1">
    <citation type="journal article" date="2013" name="Genome Announc.">
        <title>Draft genome sequence of the grapevine dieback fungus Eutypa lata UCR-EL1.</title>
        <authorList>
            <person name="Blanco-Ulate B."/>
            <person name="Rolshausen P.E."/>
            <person name="Cantu D."/>
        </authorList>
    </citation>
    <scope>NUCLEOTIDE SEQUENCE [LARGE SCALE GENOMIC DNA]</scope>
    <source>
        <strain evidence="15">UCR-EL1</strain>
    </source>
</reference>
<keyword evidence="5 11" id="KW-0812">Transmembrane</keyword>
<dbReference type="FunFam" id="1.20.1560.10:FF:000057">
    <property type="entry name" value="ABC multidrug transporter SitT"/>
    <property type="match status" value="1"/>
</dbReference>
<feature type="transmembrane region" description="Helical" evidence="11">
    <location>
        <begin position="175"/>
        <end position="194"/>
    </location>
</feature>
<evidence type="ECO:0000256" key="1">
    <source>
        <dbReference type="ARBA" id="ARBA00004651"/>
    </source>
</evidence>
<name>M7TZF2_EUTLA</name>
<evidence type="ECO:0000313" key="14">
    <source>
        <dbReference type="EMBL" id="EMR72050.1"/>
    </source>
</evidence>
<dbReference type="InterPro" id="IPR027417">
    <property type="entry name" value="P-loop_NTPase"/>
</dbReference>
<dbReference type="FunFam" id="3.40.50.300:FF:000299">
    <property type="entry name" value="ABC transporter ATP-binding protein/permease"/>
    <property type="match status" value="1"/>
</dbReference>
<dbReference type="CDD" id="cd03249">
    <property type="entry name" value="ABC_MTABC3_MDL1_MDL2"/>
    <property type="match status" value="1"/>
</dbReference>
<feature type="domain" description="ABC transporter" evidence="12">
    <location>
        <begin position="966"/>
        <end position="1241"/>
    </location>
</feature>
<evidence type="ECO:0000256" key="5">
    <source>
        <dbReference type="ARBA" id="ARBA00022692"/>
    </source>
</evidence>
<sequence length="1248" mass="135107">MVSAVAEKQDVSTSNSADEDIKLVKGTSKKGLGGNGFLRVFAYGSPGDYALESVGILAAIGSGVALALVNLVIGDFFSILSNFTNGNESPEDFMKNVSKYALTRNVRHAYLHAAFSQEISYFDHGTGGSISMQATSNGKLIQNGVGEKLGQIFGAVATFVAAFILAFISQWKLTLIIICILPTLLLVVCVAAAMDAAIETKVLKVYAQAGSFAEAVLGSIRTTQAFDLRPRMVAKYSEYLQDARVLGDKKNLLYGFMFAGEYFVIFAGMGLAFWQGIAMLARGEITGIGTIFTESSINSFDTTGKKPATVDGNIELQGISFSYPTRPDTRVLEDFSLYVPAGKVTALVGASGSGKSTVIGLLERWYDPSEGTIKLDGEDIDKLNLKWLRTNIRLVQQVSDFILNMTVKRYTVTNTYQEPVLFNGSVFKNIANGLVGTEWESAPAEQQLERVKSAAKQAFADEFIENLPEGYDTRIGERGGLLSGGQKQRIAIARSVISDPKILLLDEATSALDPHAEGIVQKALDEASKNRTTIVIAHKLKTIRHADNIVVMKKGAIVEQGHHEDLVSRGGAYAALVKAQDLSPQEAAAKGSSDASSDDGGGGDGKEVSLEPTQSLGRRQTAEVNRLDALKNREDYSLAPRTGVIHTVMRLVAATPELWSWYIIGLIVCIVGAGVFPGQALLLGNVMDIFGAADMVKRGNFISLMFLVMAFGLIVVYWVLGWATNVIAQVLSQKVRGDMFNSYLRQDLRFFDRPENTVGSLTSGIDSHAQAIFELMGFNIGIILVSMVSVVVCSILSIAYTWKLGLVGVFAGLPPMIIAGYIRIRVETNMNAEIDAKFSKSASIASETVTAIRTVSSLAIEDAVLRRYVAELDNAIHGCKPSLLFMMVWFAFTQAVEYFILALGFWWGSKLVAYGDITFYQFMVSFMTVYFAGQGFGQVFVFVSSFTKANASANYYFWLQSLEPTIQETPENKDKGPKDGCSSYSLQDVEFSYPLAPHHRIEPGQFVAFVGASGCGKSTMVSLLERFYDPNNGRIQIDGSDSLSEINPRLYRRRVALVQQEPTLFPGSIRENIAMGIDNDFSSHTPSPPLPSAQGNEKEGDPNTVVDDATIEAACRAANAWDFVSSLPEGLGTLCGTSGNQLSGGQKQRIAIARALVRSPGVILLDEATSALDTESERVVQAALMRAATTGNRITVAVAHRLSTVRSADRIFVFYGGRIVEAGTHDDLIAQGGIYKKMCESQSLDTGV</sequence>
<dbReference type="PROSITE" id="PS50929">
    <property type="entry name" value="ABC_TM1F"/>
    <property type="match status" value="2"/>
</dbReference>
<feature type="transmembrane region" description="Helical" evidence="11">
    <location>
        <begin position="149"/>
        <end position="168"/>
    </location>
</feature>
<feature type="domain" description="ABC transmembrane type-1" evidence="13">
    <location>
        <begin position="663"/>
        <end position="948"/>
    </location>
</feature>
<feature type="region of interest" description="Disordered" evidence="10">
    <location>
        <begin position="586"/>
        <end position="616"/>
    </location>
</feature>
<dbReference type="GO" id="GO:0016887">
    <property type="term" value="F:ATP hydrolysis activity"/>
    <property type="evidence" value="ECO:0007669"/>
    <property type="project" value="InterPro"/>
</dbReference>